<evidence type="ECO:0000256" key="5">
    <source>
        <dbReference type="ARBA" id="ARBA00023015"/>
    </source>
</evidence>
<feature type="region of interest" description="Disordered" evidence="8">
    <location>
        <begin position="1320"/>
        <end position="1341"/>
    </location>
</feature>
<dbReference type="Proteomes" id="UP001165090">
    <property type="component" value="Unassembled WGS sequence"/>
</dbReference>
<comment type="similarity">
    <text evidence="2">Belongs to the Mediator complex subunit 13 family.</text>
</comment>
<dbReference type="PANTHER" id="PTHR48249:SF3">
    <property type="entry name" value="MEDIATOR OF RNA POLYMERASE II TRANSCRIPTION SUBUNIT 13"/>
    <property type="match status" value="1"/>
</dbReference>
<feature type="compositionally biased region" description="Polar residues" evidence="8">
    <location>
        <begin position="896"/>
        <end position="911"/>
    </location>
</feature>
<feature type="compositionally biased region" description="Polar residues" evidence="8">
    <location>
        <begin position="1013"/>
        <end position="1034"/>
    </location>
</feature>
<feature type="compositionally biased region" description="Gly residues" evidence="8">
    <location>
        <begin position="1535"/>
        <end position="1553"/>
    </location>
</feature>
<evidence type="ECO:0000256" key="4">
    <source>
        <dbReference type="ARBA" id="ARBA00022491"/>
    </source>
</evidence>
<comment type="caution">
    <text evidence="9">The sequence shown here is derived from an EMBL/GenBank/DDBJ whole genome shotgun (WGS) entry which is preliminary data.</text>
</comment>
<feature type="compositionally biased region" description="Acidic residues" evidence="8">
    <location>
        <begin position="1556"/>
        <end position="1568"/>
    </location>
</feature>
<evidence type="ECO:0000256" key="7">
    <source>
        <dbReference type="ARBA" id="ARBA00023242"/>
    </source>
</evidence>
<feature type="region of interest" description="Disordered" evidence="8">
    <location>
        <begin position="1535"/>
        <end position="1568"/>
    </location>
</feature>
<evidence type="ECO:0000256" key="2">
    <source>
        <dbReference type="ARBA" id="ARBA00009354"/>
    </source>
</evidence>
<reference evidence="9 10" key="1">
    <citation type="journal article" date="2023" name="IScience">
        <title>Expanded male sex-determining region conserved during the evolution of homothallism in the green alga Volvox.</title>
        <authorList>
            <person name="Yamamoto K."/>
            <person name="Matsuzaki R."/>
            <person name="Mahakham W."/>
            <person name="Heman W."/>
            <person name="Sekimoto H."/>
            <person name="Kawachi M."/>
            <person name="Minakuchi Y."/>
            <person name="Toyoda A."/>
            <person name="Nozaki H."/>
        </authorList>
    </citation>
    <scope>NUCLEOTIDE SEQUENCE [LARGE SCALE GENOMIC DNA]</scope>
    <source>
        <strain evidence="9 10">NIES-4468</strain>
    </source>
</reference>
<feature type="compositionally biased region" description="Polar residues" evidence="8">
    <location>
        <begin position="1431"/>
        <end position="1442"/>
    </location>
</feature>
<feature type="region of interest" description="Disordered" evidence="8">
    <location>
        <begin position="487"/>
        <end position="513"/>
    </location>
</feature>
<feature type="compositionally biased region" description="Low complexity" evidence="8">
    <location>
        <begin position="1327"/>
        <end position="1336"/>
    </location>
</feature>
<keyword evidence="7" id="KW-0539">Nucleus</keyword>
<feature type="compositionally biased region" description="Low complexity" evidence="8">
    <location>
        <begin position="788"/>
        <end position="798"/>
    </location>
</feature>
<feature type="compositionally biased region" description="Gly residues" evidence="8">
    <location>
        <begin position="994"/>
        <end position="1006"/>
    </location>
</feature>
<name>A0ABQ5RRQ2_9CHLO</name>
<evidence type="ECO:0000313" key="9">
    <source>
        <dbReference type="EMBL" id="GLI59781.1"/>
    </source>
</evidence>
<feature type="region of interest" description="Disordered" evidence="8">
    <location>
        <begin position="889"/>
        <end position="911"/>
    </location>
</feature>
<evidence type="ECO:0000256" key="8">
    <source>
        <dbReference type="SAM" id="MobiDB-lite"/>
    </source>
</evidence>
<feature type="region of interest" description="Disordered" evidence="8">
    <location>
        <begin position="1205"/>
        <end position="1248"/>
    </location>
</feature>
<dbReference type="InterPro" id="IPR051139">
    <property type="entry name" value="Mediator_complx_sub13"/>
</dbReference>
<dbReference type="EMBL" id="BSDZ01000004">
    <property type="protein sequence ID" value="GLI59781.1"/>
    <property type="molecule type" value="Genomic_DNA"/>
</dbReference>
<evidence type="ECO:0000313" key="10">
    <source>
        <dbReference type="Proteomes" id="UP001165090"/>
    </source>
</evidence>
<feature type="region of interest" description="Disordered" evidence="8">
    <location>
        <begin position="1423"/>
        <end position="1479"/>
    </location>
</feature>
<feature type="compositionally biased region" description="Polar residues" evidence="8">
    <location>
        <begin position="61"/>
        <end position="73"/>
    </location>
</feature>
<sequence>MHRARTRVLVAPEWSSFTAANSVHSPGAETSIRERLSHLVSDGAVTQDGDRAASAADLAMQTESGQPENTLNGANAVAPSPAPEPAAPVLVTHQVLYPPPVPPYAPVRSAWPDAALIDLIKQQALYPTDVNVRFGGKVLRSAPGGMHSSALLRAIAEEAQVSIAAAPASASFQFVQLLGELCGRAAGGAGSCTPPGAGGQQSSYGSGQGWRRPVHSSQEATVPPTHQPAAAALAPAVALAAAASGRGAVPLLEATPLGAPAALVGFEGDWLAVQPAVLPCWDKVSLEPCGPAKAAQYYVVCGEQHSSAARMFMRDVSATFLGMRLGIHTPGRTPAHLHSIDGIIPVPLDPGPGPPLQPDADPLAALSWHPLARRPDPAVVRSAVLGFRSNHAMLSMAGEPAWAPDEACYRPGMTCVSTGRPPAAATVTASPLSGPLCHFWRNLRHVSRQLQRHLLLQPPQQQQQEDSSHAEVAQTATGRVAMYGSGTGLARSGCSSSSSSSSLGPEEPPDVRPPALVVYIVPPSDSEADVMRALMEVCAWLAPVTPAARTPAAPVPQAAPPQAVVGRRGGGDVATFNSMEVRQHHHHQQQQQQQKGQGLMAAPTGVAHGCRGGGDGYSTARAMSVYGQREANCPTSGCSAASTPPELPAVPAMMSGASSFSSGPTCRGGGTAAATAAASMDSTDPALLARLGGAARNLYRAASYPSANAIHGSLSPQLDLSQLAAIDLVVQVVLPSSLHDITGASVRATACAAYSKLCRRRAGYGAAAASAATDAQAPSLPTHTAITASNSATTAAQTPGGRGDSGGGGGDYGGGACLADIHQRVASSCSGRTTLYEPLVAVAPLTLPAVAAADDELAALPLPPPVPPVTLHQCVRPPTDAAKEAAAVDSPHRNETASTTVPQHAPGSGSTAALTPPTLHGCYAWWKCPEASGRTVAVAAGPQSCGVLGHPPYPQRCWLAMTFCDAGGKLLDARALALCVDAHDGASVEPAAAGDGGGGGGGGGSGSLAPDGVSNQAARSSQPQFCNCKPDSSVSGGGGGNVDARHDRNAVVVPRCWKGAAGGSNEASVHFGNGDGSSLLPTDWGQPGPQPQTKRLETAQQTMGATMRTTPAAARTELDALVCRTVLGHARLLSRQLAEAFSGAAVAAGTSGAASTESGATPSGAAGASVTRRQGLRGALMVPLTLTKLGAPTAAEAAEWHALLQPGAGGGGGGNGGERPHASSGALPRRRWDQAAPPAPSTTSAVCSSGTTLAAGDGASAAANLDTAVTLAWLDLHPSVVVQPGCRLPAGGFVISAVPSSEPQPYSVQLPAMPLNPAHAHLHSHHQQQQQHHQQSGGPRAPLTLVAFPAQRPPSTWCAAAEALNRRLRLLSVHPWPMPSPTRQPSGAGAVGAGGGEEGQLSGGSVSLAQADGLAVVPLGLSTKPKRPAGCSTTAHSPSGTDFSDAVHPGTEQHHQASGHPHQHKRRRWGERVDGGGGPVGGGTFVNGSSTTVGFGGCRTAYAQRWSDPSWSMLRDLYGLCLLRDWLLSAQSGSRGGPLPGRCGGGRNGGGNAAGDSDDWDAGMEDGDGADAGSDAPLLLPLHAAVCRQLLRMLVACERLCADM</sequence>
<keyword evidence="6" id="KW-0804">Transcription</keyword>
<evidence type="ECO:0000256" key="6">
    <source>
        <dbReference type="ARBA" id="ARBA00023163"/>
    </source>
</evidence>
<keyword evidence="10" id="KW-1185">Reference proteome</keyword>
<feature type="region of interest" description="Disordered" evidence="8">
    <location>
        <begin position="991"/>
        <end position="1045"/>
    </location>
</feature>
<organism evidence="9 10">
    <name type="scientific">Volvox africanus</name>
    <dbReference type="NCBI Taxonomy" id="51714"/>
    <lineage>
        <taxon>Eukaryota</taxon>
        <taxon>Viridiplantae</taxon>
        <taxon>Chlorophyta</taxon>
        <taxon>core chlorophytes</taxon>
        <taxon>Chlorophyceae</taxon>
        <taxon>CS clade</taxon>
        <taxon>Chlamydomonadales</taxon>
        <taxon>Volvocaceae</taxon>
        <taxon>Volvox</taxon>
    </lineage>
</organism>
<feature type="region of interest" description="Disordered" evidence="8">
    <location>
        <begin position="788"/>
        <end position="807"/>
    </location>
</feature>
<keyword evidence="5" id="KW-0805">Transcription regulation</keyword>
<proteinExistence type="inferred from homology"/>
<feature type="region of interest" description="Disordered" evidence="8">
    <location>
        <begin position="192"/>
        <end position="227"/>
    </location>
</feature>
<gene>
    <name evidence="9" type="ORF">VaNZ11_001744</name>
</gene>
<dbReference type="PANTHER" id="PTHR48249">
    <property type="entry name" value="MEDIATOR OF RNA POLYMERASE II TRANSCRIPTION SUBUNIT 13"/>
    <property type="match status" value="1"/>
</dbReference>
<feature type="compositionally biased region" description="Gly residues" evidence="8">
    <location>
        <begin position="1207"/>
        <end position="1217"/>
    </location>
</feature>
<feature type="region of interest" description="Disordered" evidence="8">
    <location>
        <begin position="1376"/>
        <end position="1404"/>
    </location>
</feature>
<keyword evidence="4" id="KW-0678">Repressor</keyword>
<feature type="compositionally biased region" description="Gly residues" evidence="8">
    <location>
        <begin position="1389"/>
        <end position="1402"/>
    </location>
</feature>
<protein>
    <recommendedName>
        <fullName evidence="3">Mediator of RNA polymerase II transcription subunit 13</fullName>
    </recommendedName>
</protein>
<accession>A0ABQ5RRQ2</accession>
<feature type="region of interest" description="Disordered" evidence="8">
    <location>
        <begin position="51"/>
        <end position="80"/>
    </location>
</feature>
<evidence type="ECO:0000256" key="1">
    <source>
        <dbReference type="ARBA" id="ARBA00004123"/>
    </source>
</evidence>
<evidence type="ECO:0000256" key="3">
    <source>
        <dbReference type="ARBA" id="ARBA00019618"/>
    </source>
</evidence>
<comment type="subcellular location">
    <subcellularLocation>
        <location evidence="1">Nucleus</location>
    </subcellularLocation>
</comment>